<dbReference type="GO" id="GO:0005525">
    <property type="term" value="F:GTP binding"/>
    <property type="evidence" value="ECO:0007669"/>
    <property type="project" value="InterPro"/>
</dbReference>
<dbReference type="InterPro" id="IPR035897">
    <property type="entry name" value="Toll_tir_struct_dom_sf"/>
</dbReference>
<name>A0A2R5GLR1_9STRA</name>
<dbReference type="InterPro" id="IPR032675">
    <property type="entry name" value="LRR_dom_sf"/>
</dbReference>
<dbReference type="GO" id="GO:0003924">
    <property type="term" value="F:GTPase activity"/>
    <property type="evidence" value="ECO:0007669"/>
    <property type="project" value="InterPro"/>
</dbReference>
<dbReference type="Gene3D" id="3.80.10.10">
    <property type="entry name" value="Ribonuclease Inhibitor"/>
    <property type="match status" value="1"/>
</dbReference>
<evidence type="ECO:0000256" key="7">
    <source>
        <dbReference type="ARBA" id="ARBA00047899"/>
    </source>
</evidence>
<dbReference type="Pfam" id="PF00071">
    <property type="entry name" value="Ras"/>
    <property type="match status" value="1"/>
</dbReference>
<dbReference type="InterPro" id="IPR020859">
    <property type="entry name" value="ROC"/>
</dbReference>
<feature type="domain" description="Roc" evidence="10">
    <location>
        <begin position="84"/>
        <end position="382"/>
    </location>
</feature>
<keyword evidence="2" id="KW-0808">Transferase</keyword>
<dbReference type="SUPFAM" id="SSF52540">
    <property type="entry name" value="P-loop containing nucleoside triphosphate hydrolases"/>
    <property type="match status" value="1"/>
</dbReference>
<evidence type="ECO:0000256" key="4">
    <source>
        <dbReference type="ARBA" id="ARBA00022741"/>
    </source>
</evidence>
<keyword evidence="6" id="KW-0067">ATP-binding</keyword>
<comment type="catalytic activity">
    <reaction evidence="7">
        <text>L-threonyl-[protein] + ATP = O-phospho-L-threonyl-[protein] + ADP + H(+)</text>
        <dbReference type="Rhea" id="RHEA:46608"/>
        <dbReference type="Rhea" id="RHEA-COMP:11060"/>
        <dbReference type="Rhea" id="RHEA-COMP:11605"/>
        <dbReference type="ChEBI" id="CHEBI:15378"/>
        <dbReference type="ChEBI" id="CHEBI:30013"/>
        <dbReference type="ChEBI" id="CHEBI:30616"/>
        <dbReference type="ChEBI" id="CHEBI:61977"/>
        <dbReference type="ChEBI" id="CHEBI:456216"/>
        <dbReference type="EC" id="2.7.11.1"/>
    </reaction>
</comment>
<dbReference type="EMBL" id="BEYU01000108">
    <property type="protein sequence ID" value="GBG31836.1"/>
    <property type="molecule type" value="Genomic_DNA"/>
</dbReference>
<keyword evidence="5" id="KW-0418">Kinase</keyword>
<evidence type="ECO:0000256" key="8">
    <source>
        <dbReference type="ARBA" id="ARBA00048679"/>
    </source>
</evidence>
<organism evidence="11 12">
    <name type="scientific">Hondaea fermentalgiana</name>
    <dbReference type="NCBI Taxonomy" id="2315210"/>
    <lineage>
        <taxon>Eukaryota</taxon>
        <taxon>Sar</taxon>
        <taxon>Stramenopiles</taxon>
        <taxon>Bigyra</taxon>
        <taxon>Labyrinthulomycetes</taxon>
        <taxon>Thraustochytrida</taxon>
        <taxon>Thraustochytriidae</taxon>
        <taxon>Hondaea</taxon>
    </lineage>
</organism>
<dbReference type="Gene3D" id="3.40.50.10140">
    <property type="entry name" value="Toll/interleukin-1 receptor homology (TIR) domain"/>
    <property type="match status" value="1"/>
</dbReference>
<feature type="region of interest" description="Disordered" evidence="9">
    <location>
        <begin position="474"/>
        <end position="501"/>
    </location>
</feature>
<dbReference type="InParanoid" id="A0A2R5GLR1"/>
<dbReference type="Gene3D" id="1.10.10.10">
    <property type="entry name" value="Winged helix-like DNA-binding domain superfamily/Winged helix DNA-binding domain"/>
    <property type="match status" value="1"/>
</dbReference>
<dbReference type="Pfam" id="PF13676">
    <property type="entry name" value="TIR_2"/>
    <property type="match status" value="1"/>
</dbReference>
<keyword evidence="3" id="KW-0677">Repeat</keyword>
<comment type="catalytic activity">
    <reaction evidence="8">
        <text>L-seryl-[protein] + ATP = O-phospho-L-seryl-[protein] + ADP + H(+)</text>
        <dbReference type="Rhea" id="RHEA:17989"/>
        <dbReference type="Rhea" id="RHEA-COMP:9863"/>
        <dbReference type="Rhea" id="RHEA-COMP:11604"/>
        <dbReference type="ChEBI" id="CHEBI:15378"/>
        <dbReference type="ChEBI" id="CHEBI:29999"/>
        <dbReference type="ChEBI" id="CHEBI:30616"/>
        <dbReference type="ChEBI" id="CHEBI:83421"/>
        <dbReference type="ChEBI" id="CHEBI:456216"/>
        <dbReference type="EC" id="2.7.11.1"/>
    </reaction>
</comment>
<dbReference type="SUPFAM" id="SSF52200">
    <property type="entry name" value="Toll/Interleukin receptor TIR domain"/>
    <property type="match status" value="1"/>
</dbReference>
<keyword evidence="4" id="KW-0547">Nucleotide-binding</keyword>
<evidence type="ECO:0000256" key="3">
    <source>
        <dbReference type="ARBA" id="ARBA00022737"/>
    </source>
</evidence>
<proteinExistence type="predicted"/>
<dbReference type="InterPro" id="IPR032171">
    <property type="entry name" value="COR-A"/>
</dbReference>
<dbReference type="Gene3D" id="3.40.50.300">
    <property type="entry name" value="P-loop containing nucleotide triphosphate hydrolases"/>
    <property type="match status" value="2"/>
</dbReference>
<dbReference type="PROSITE" id="PS51424">
    <property type="entry name" value="ROC"/>
    <property type="match status" value="1"/>
</dbReference>
<dbReference type="PRINTS" id="PR00449">
    <property type="entry name" value="RASTRNSFRMNG"/>
</dbReference>
<dbReference type="GO" id="GO:0007165">
    <property type="term" value="P:signal transduction"/>
    <property type="evidence" value="ECO:0007669"/>
    <property type="project" value="InterPro"/>
</dbReference>
<evidence type="ECO:0000313" key="11">
    <source>
        <dbReference type="EMBL" id="GBG31836.1"/>
    </source>
</evidence>
<dbReference type="PANTHER" id="PTHR47679:SF2">
    <property type="entry name" value="C-TERMINAL OF ROC (COR) DOMAIN-CONTAINING PROTEIN"/>
    <property type="match status" value="1"/>
</dbReference>
<dbReference type="EC" id="2.7.11.1" evidence="1"/>
<dbReference type="Pfam" id="PF16095">
    <property type="entry name" value="COR-A"/>
    <property type="match status" value="1"/>
</dbReference>
<reference evidence="11 12" key="1">
    <citation type="submission" date="2017-12" db="EMBL/GenBank/DDBJ databases">
        <title>Sequencing, de novo assembly and annotation of complete genome of a new Thraustochytrid species, strain FCC1311.</title>
        <authorList>
            <person name="Sedici K."/>
            <person name="Godart F."/>
            <person name="Aiese Cigliano R."/>
            <person name="Sanseverino W."/>
            <person name="Barakat M."/>
            <person name="Ortet P."/>
            <person name="Marechal E."/>
            <person name="Cagnac O."/>
            <person name="Amato A."/>
        </authorList>
    </citation>
    <scope>NUCLEOTIDE SEQUENCE [LARGE SCALE GENOMIC DNA]</scope>
</reference>
<dbReference type="GO" id="GO:0005524">
    <property type="term" value="F:ATP binding"/>
    <property type="evidence" value="ECO:0007669"/>
    <property type="project" value="UniProtKB-KW"/>
</dbReference>
<evidence type="ECO:0000259" key="10">
    <source>
        <dbReference type="PROSITE" id="PS51424"/>
    </source>
</evidence>
<keyword evidence="12" id="KW-1185">Reference proteome</keyword>
<evidence type="ECO:0000256" key="1">
    <source>
        <dbReference type="ARBA" id="ARBA00012513"/>
    </source>
</evidence>
<dbReference type="OrthoDB" id="5986751at2759"/>
<evidence type="ECO:0000256" key="9">
    <source>
        <dbReference type="SAM" id="MobiDB-lite"/>
    </source>
</evidence>
<comment type="caution">
    <text evidence="11">The sequence shown here is derived from an EMBL/GenBank/DDBJ whole genome shotgun (WGS) entry which is preliminary data.</text>
</comment>
<dbReference type="InterPro" id="IPR001806">
    <property type="entry name" value="Small_GTPase"/>
</dbReference>
<sequence length="985" mass="110083">MSTIRERSVCENDLGPNGAKALAGALVMNSLSSNPIGDDGVVALASALQENSTSLEELKAHLKLVMGEVQSLNLAAQEALKANESVRWGRAKLIVVGKVSVGKTAMVRSLLNQAFNPDYDPTVGVDLALLYTRDWKMSGKIDNADLGVQLAKYAYRQRNLAQRLSRRMSKVAARLSVPRKSVRDTMRASASRGQVPHFDEKEISQALETPVRLHAKEQAHKPDEEVSFMIWDHSGQEMFHSLHRLFLTQHGVYALVFDMREVLGKTRRAGVLDERDLEHLASQEDALKALRFWIGSIRLHAPNASIVIVGTHLDQVPDPEDHQTIHKTLDAKILMRSDVKASVVRNEAERLHFFPIDNTDEEDAGERVAHLRAALFESVAEKDFCKQKVPLRWSYCLKQLLSQDSNFVSLDEVKKIAEEKCYISKEELHKMLRYMHEVGALVHLATGQNDELHQTVVTRPQWLLASLSSVIRDPSMDKRKEDDDEVDGVDGAGGNNKGFPPDLERALDDWPGHEAGNQGLWSQAMDQFMALISPTLTDDMSPRMSDDDDENALQSLSPFDDRSVRGVASRDLLERLWRDHPIAYLTKLAQTMLLACPSPWIGDDDDGDEEGALLLPSLLRPVEKDDRENALRDLGKGHVLAYIQFAVLPEDIFQRLIASLAQSLPALMSVASPALYSDFAAVVIDDVRMILETSDNRVLLYFSKQSVYKSLTNHVKLIMNTLKSINVSFAKGKLGGELFISSDGTDRRAACASLEDIDEALNHARSHVASLGSKSLPLTAFEQFVEGADAADCLLSTDKPFDVYLLHALDGIDEHHAKVEAVAEALEARGILCWLHEEEEVEQQHEEADETADTLDSMVNGIDRSKAVVVFVTRTYMQRVNRDKTEHDTCRDEFCYALQRVRAANMLPYVVDDDMMDVSGWEGRFDTSWNEDALCVRMPDLASEVEDLELAIRAILASQEDAMLPPEESTAASRRETFSTWMRQN</sequence>
<dbReference type="InterPro" id="IPR000157">
    <property type="entry name" value="TIR_dom"/>
</dbReference>
<dbReference type="SUPFAM" id="SSF52047">
    <property type="entry name" value="RNI-like"/>
    <property type="match status" value="1"/>
</dbReference>
<dbReference type="Gene3D" id="3.30.70.1390">
    <property type="entry name" value="ROC domain from the Parkinson's disease-associated leucine-rich repeat kinase 2"/>
    <property type="match status" value="1"/>
</dbReference>
<dbReference type="AlphaFoldDB" id="A0A2R5GLR1"/>
<dbReference type="InterPro" id="IPR036388">
    <property type="entry name" value="WH-like_DNA-bd_sf"/>
</dbReference>
<evidence type="ECO:0000256" key="5">
    <source>
        <dbReference type="ARBA" id="ARBA00022777"/>
    </source>
</evidence>
<evidence type="ECO:0000256" key="2">
    <source>
        <dbReference type="ARBA" id="ARBA00022679"/>
    </source>
</evidence>
<dbReference type="PANTHER" id="PTHR47679">
    <property type="entry name" value="PROTEIN TORNADO 1"/>
    <property type="match status" value="1"/>
</dbReference>
<evidence type="ECO:0000313" key="12">
    <source>
        <dbReference type="Proteomes" id="UP000241890"/>
    </source>
</evidence>
<dbReference type="Proteomes" id="UP000241890">
    <property type="component" value="Unassembled WGS sequence"/>
</dbReference>
<feature type="region of interest" description="Disordered" evidence="9">
    <location>
        <begin position="963"/>
        <end position="985"/>
    </location>
</feature>
<protein>
    <recommendedName>
        <fullName evidence="1">non-specific serine/threonine protein kinase</fullName>
        <ecNumber evidence="1">2.7.11.1</ecNumber>
    </recommendedName>
</protein>
<gene>
    <name evidence="11" type="ORF">FCC1311_080612</name>
</gene>
<dbReference type="InterPro" id="IPR027417">
    <property type="entry name" value="P-loop_NTPase"/>
</dbReference>
<dbReference type="GO" id="GO:0016301">
    <property type="term" value="F:kinase activity"/>
    <property type="evidence" value="ECO:0007669"/>
    <property type="project" value="UniProtKB-KW"/>
</dbReference>
<evidence type="ECO:0000256" key="6">
    <source>
        <dbReference type="ARBA" id="ARBA00022840"/>
    </source>
</evidence>
<dbReference type="Pfam" id="PF08477">
    <property type="entry name" value="Roc"/>
    <property type="match status" value="1"/>
</dbReference>
<accession>A0A2R5GLR1</accession>